<comment type="caution">
    <text evidence="1">The sequence shown here is derived from an EMBL/GenBank/DDBJ whole genome shotgun (WGS) entry which is preliminary data.</text>
</comment>
<evidence type="ECO:0000313" key="1">
    <source>
        <dbReference type="EMBL" id="KAJ4712940.1"/>
    </source>
</evidence>
<dbReference type="Proteomes" id="UP001164539">
    <property type="component" value="Chromosome 8"/>
</dbReference>
<protein>
    <submittedName>
        <fullName evidence="1">Agamous-like MADS-box protein</fullName>
    </submittedName>
</protein>
<gene>
    <name evidence="1" type="ORF">OWV82_015104</name>
</gene>
<organism evidence="1 2">
    <name type="scientific">Melia azedarach</name>
    <name type="common">Chinaberry tree</name>
    <dbReference type="NCBI Taxonomy" id="155640"/>
    <lineage>
        <taxon>Eukaryota</taxon>
        <taxon>Viridiplantae</taxon>
        <taxon>Streptophyta</taxon>
        <taxon>Embryophyta</taxon>
        <taxon>Tracheophyta</taxon>
        <taxon>Spermatophyta</taxon>
        <taxon>Magnoliopsida</taxon>
        <taxon>eudicotyledons</taxon>
        <taxon>Gunneridae</taxon>
        <taxon>Pentapetalae</taxon>
        <taxon>rosids</taxon>
        <taxon>malvids</taxon>
        <taxon>Sapindales</taxon>
        <taxon>Meliaceae</taxon>
        <taxon>Melia</taxon>
    </lineage>
</organism>
<accession>A0ACC1XNY6</accession>
<keyword evidence="2" id="KW-1185">Reference proteome</keyword>
<evidence type="ECO:0000313" key="2">
    <source>
        <dbReference type="Proteomes" id="UP001164539"/>
    </source>
</evidence>
<name>A0ACC1XNY6_MELAZ</name>
<reference evidence="1 2" key="1">
    <citation type="journal article" date="2023" name="Science">
        <title>Complex scaffold remodeling in plant triterpene biosynthesis.</title>
        <authorList>
            <person name="De La Pena R."/>
            <person name="Hodgson H."/>
            <person name="Liu J.C."/>
            <person name="Stephenson M.J."/>
            <person name="Martin A.C."/>
            <person name="Owen C."/>
            <person name="Harkess A."/>
            <person name="Leebens-Mack J."/>
            <person name="Jimenez L.E."/>
            <person name="Osbourn A."/>
            <person name="Sattely E.S."/>
        </authorList>
    </citation>
    <scope>NUCLEOTIDE SEQUENCE [LARGE SCALE GENOMIC DNA]</scope>
    <source>
        <strain evidence="2">cv. JPN11</strain>
        <tissue evidence="1">Leaf</tissue>
    </source>
</reference>
<sequence length="349" mass="39000">MRASVGEFYICTTKVRWEGLSLKIKRLESTSNRQVTYSKRRNGILKKARELSILCDIDIVLLMFSPNARPTLFHGSRSNIEEVIVRFAQLTPQERAKRKLESLEALKKTFKKLDHDVNIQDFLGASTQTVEELTNHVRILQAQLTEAHQRLRYWNNPDNIDSENFGKQQLMSLEFASQGGLQLPLMMSGVQENQPLSWLPDNDSHNMLVPNEPNFLSQSQRDMGCSEDAPIPGYSGLLAAGKEIEVANSGQADNTGNGDGNLNELGSSACLSLQLGEQYSYPPYSSLNLSDDKKLKSDVEMNLQGNPAVYQVNGNFELPRPVYGNGHHDWISASGPCGTAMFDENSYLQ</sequence>
<dbReference type="EMBL" id="CM051401">
    <property type="protein sequence ID" value="KAJ4712940.1"/>
    <property type="molecule type" value="Genomic_DNA"/>
</dbReference>
<proteinExistence type="predicted"/>